<evidence type="ECO:0000313" key="2">
    <source>
        <dbReference type="EMBL" id="MDK6900733.1"/>
    </source>
</evidence>
<comment type="caution">
    <text evidence="2">The sequence shown here is derived from an EMBL/GenBank/DDBJ whole genome shotgun (WGS) entry which is preliminary data.</text>
</comment>
<organism evidence="2 3">
    <name type="scientific">Streptococcus agalactiae</name>
    <dbReference type="NCBI Taxonomy" id="1311"/>
    <lineage>
        <taxon>Bacteria</taxon>
        <taxon>Bacillati</taxon>
        <taxon>Bacillota</taxon>
        <taxon>Bacilli</taxon>
        <taxon>Lactobacillales</taxon>
        <taxon>Streptococcaceae</taxon>
        <taxon>Streptococcus</taxon>
    </lineage>
</organism>
<feature type="non-terminal residue" evidence="2">
    <location>
        <position position="62"/>
    </location>
</feature>
<dbReference type="Proteomes" id="UP001230629">
    <property type="component" value="Unassembled WGS sequence"/>
</dbReference>
<proteinExistence type="predicted"/>
<reference evidence="2" key="1">
    <citation type="submission" date="2023-05" db="EMBL/GenBank/DDBJ databases">
        <title>Cataloging the Phylogenetic Diversity of Human Bladder Bacteria.</title>
        <authorList>
            <person name="Du J."/>
        </authorList>
    </citation>
    <scope>NUCLEOTIDE SEQUENCE</scope>
    <source>
        <strain evidence="2">UMB8703</strain>
    </source>
</reference>
<evidence type="ECO:0000256" key="1">
    <source>
        <dbReference type="SAM" id="MobiDB-lite"/>
    </source>
</evidence>
<evidence type="ECO:0000313" key="3">
    <source>
        <dbReference type="Proteomes" id="UP001230629"/>
    </source>
</evidence>
<feature type="region of interest" description="Disordered" evidence="1">
    <location>
        <begin position="15"/>
        <end position="43"/>
    </location>
</feature>
<accession>A0AAW6XYX9</accession>
<sequence length="62" mass="6569">MYVTVVDADGKETTKKIGHIKGDKGDKGSDGKNGESVKNPTIDDKGDLYVTVVDANGKETTK</sequence>
<name>A0AAW6XYX9_STRAG</name>
<gene>
    <name evidence="2" type="ORF">QP229_12310</name>
</gene>
<dbReference type="RefSeq" id="WP_285312308.1">
    <property type="nucleotide sequence ID" value="NZ_JASOIH010000463.1"/>
</dbReference>
<dbReference type="AlphaFoldDB" id="A0AAW6XYX9"/>
<protein>
    <submittedName>
        <fullName evidence="2">Uncharacterized protein</fullName>
    </submittedName>
</protein>
<dbReference type="EMBL" id="JASOIH010000463">
    <property type="protein sequence ID" value="MDK6900733.1"/>
    <property type="molecule type" value="Genomic_DNA"/>
</dbReference>